<feature type="repeat" description="PPR" evidence="6">
    <location>
        <begin position="1046"/>
        <end position="1080"/>
    </location>
</feature>
<feature type="domain" description="SWIM-type" evidence="8">
    <location>
        <begin position="578"/>
        <end position="625"/>
    </location>
</feature>
<dbReference type="Gene3D" id="1.25.40.10">
    <property type="entry name" value="Tetratricopeptide repeat domain"/>
    <property type="match status" value="5"/>
</dbReference>
<evidence type="ECO:0000256" key="4">
    <source>
        <dbReference type="ARBA" id="ARBA00022833"/>
    </source>
</evidence>
<dbReference type="Pfam" id="PF10551">
    <property type="entry name" value="MULE"/>
    <property type="match status" value="1"/>
</dbReference>
<dbReference type="InterPro" id="IPR004330">
    <property type="entry name" value="FAR1_DNA_bnd_dom"/>
</dbReference>
<dbReference type="Pfam" id="PF01535">
    <property type="entry name" value="PPR"/>
    <property type="match status" value="3"/>
</dbReference>
<dbReference type="Pfam" id="PF13041">
    <property type="entry name" value="PPR_2"/>
    <property type="match status" value="4"/>
</dbReference>
<evidence type="ECO:0000256" key="5">
    <source>
        <dbReference type="PROSITE-ProRule" id="PRU00325"/>
    </source>
</evidence>
<dbReference type="Pfam" id="PF04434">
    <property type="entry name" value="SWIM"/>
    <property type="match status" value="1"/>
</dbReference>
<feature type="repeat" description="PPR" evidence="6">
    <location>
        <begin position="1247"/>
        <end position="1281"/>
    </location>
</feature>
<dbReference type="PANTHER" id="PTHR47718">
    <property type="entry name" value="OS01G0519700 PROTEIN"/>
    <property type="match status" value="1"/>
</dbReference>
<dbReference type="InterPro" id="IPR006564">
    <property type="entry name" value="Znf_PMZ"/>
</dbReference>
<dbReference type="Pfam" id="PF03101">
    <property type="entry name" value="FAR1"/>
    <property type="match status" value="1"/>
</dbReference>
<evidence type="ECO:0000256" key="6">
    <source>
        <dbReference type="PROSITE-ProRule" id="PRU00708"/>
    </source>
</evidence>
<dbReference type="SMART" id="SM00575">
    <property type="entry name" value="ZnF_PMZ"/>
    <property type="match status" value="1"/>
</dbReference>
<name>A0AAV6WU25_9LAMI</name>
<keyword evidence="2" id="KW-0677">Repeat</keyword>
<keyword evidence="1" id="KW-0479">Metal-binding</keyword>
<dbReference type="InterPro" id="IPR011990">
    <property type="entry name" value="TPR-like_helical_dom_sf"/>
</dbReference>
<evidence type="ECO:0000256" key="3">
    <source>
        <dbReference type="ARBA" id="ARBA00022771"/>
    </source>
</evidence>
<keyword evidence="10" id="KW-1185">Reference proteome</keyword>
<reference evidence="9" key="1">
    <citation type="submission" date="2019-10" db="EMBL/GenBank/DDBJ databases">
        <authorList>
            <person name="Zhang R."/>
            <person name="Pan Y."/>
            <person name="Wang J."/>
            <person name="Ma R."/>
            <person name="Yu S."/>
        </authorList>
    </citation>
    <scope>NUCLEOTIDE SEQUENCE</scope>
    <source>
        <strain evidence="9">LA-IB0</strain>
        <tissue evidence="9">Leaf</tissue>
    </source>
</reference>
<proteinExistence type="predicted"/>
<feature type="repeat" description="PPR" evidence="6">
    <location>
        <begin position="1348"/>
        <end position="1382"/>
    </location>
</feature>
<protein>
    <recommendedName>
        <fullName evidence="8">SWIM-type domain-containing protein</fullName>
    </recommendedName>
</protein>
<dbReference type="FunFam" id="1.25.40.10:FF:000285">
    <property type="entry name" value="Pentatricopeptide repeat-containing protein, chloroplastic"/>
    <property type="match status" value="2"/>
</dbReference>
<evidence type="ECO:0000256" key="1">
    <source>
        <dbReference type="ARBA" id="ARBA00022723"/>
    </source>
</evidence>
<evidence type="ECO:0000313" key="10">
    <source>
        <dbReference type="Proteomes" id="UP000826271"/>
    </source>
</evidence>
<evidence type="ECO:0000259" key="8">
    <source>
        <dbReference type="PROSITE" id="PS50966"/>
    </source>
</evidence>
<evidence type="ECO:0000313" key="9">
    <source>
        <dbReference type="EMBL" id="KAG8373713.1"/>
    </source>
</evidence>
<keyword evidence="3 5" id="KW-0863">Zinc-finger</keyword>
<feature type="repeat" description="PPR" evidence="6">
    <location>
        <begin position="1418"/>
        <end position="1448"/>
    </location>
</feature>
<comment type="caution">
    <text evidence="9">The sequence shown here is derived from an EMBL/GenBank/DDBJ whole genome shotgun (WGS) entry which is preliminary data.</text>
</comment>
<dbReference type="PANTHER" id="PTHR47718:SF17">
    <property type="entry name" value="PROTEIN FAR1-RELATED SEQUENCE 5-LIKE"/>
    <property type="match status" value="1"/>
</dbReference>
<dbReference type="NCBIfam" id="TIGR00756">
    <property type="entry name" value="PPR"/>
    <property type="match status" value="5"/>
</dbReference>
<accession>A0AAV6WU25</accession>
<dbReference type="PROSITE" id="PS51375">
    <property type="entry name" value="PPR"/>
    <property type="match status" value="6"/>
</dbReference>
<organism evidence="9 10">
    <name type="scientific">Buddleja alternifolia</name>
    <dbReference type="NCBI Taxonomy" id="168488"/>
    <lineage>
        <taxon>Eukaryota</taxon>
        <taxon>Viridiplantae</taxon>
        <taxon>Streptophyta</taxon>
        <taxon>Embryophyta</taxon>
        <taxon>Tracheophyta</taxon>
        <taxon>Spermatophyta</taxon>
        <taxon>Magnoliopsida</taxon>
        <taxon>eudicotyledons</taxon>
        <taxon>Gunneridae</taxon>
        <taxon>Pentapetalae</taxon>
        <taxon>asterids</taxon>
        <taxon>lamiids</taxon>
        <taxon>Lamiales</taxon>
        <taxon>Scrophulariaceae</taxon>
        <taxon>Buddlejeae</taxon>
        <taxon>Buddleja</taxon>
    </lineage>
</organism>
<feature type="repeat" description="PPR" evidence="6">
    <location>
        <begin position="1146"/>
        <end position="1180"/>
    </location>
</feature>
<dbReference type="EMBL" id="WHWC01000011">
    <property type="protein sequence ID" value="KAG8373713.1"/>
    <property type="molecule type" value="Genomic_DNA"/>
</dbReference>
<keyword evidence="4" id="KW-0862">Zinc</keyword>
<dbReference type="PROSITE" id="PS50966">
    <property type="entry name" value="ZF_SWIM"/>
    <property type="match status" value="1"/>
</dbReference>
<dbReference type="GO" id="GO:0008270">
    <property type="term" value="F:zinc ion binding"/>
    <property type="evidence" value="ECO:0007669"/>
    <property type="project" value="UniProtKB-KW"/>
</dbReference>
<sequence>MLKSRFSPSSLELFCRSTARSPRTVTPSPPSTSIFFAIEFLMDSKAGTESNQEMNCVDMNEDDDRGGTSNAAKVSSIIDQLESRLALGQIVSDIDEAYSLYKTYALAKGFSVRKSKNRYFEKTKEVRLKVFLCNKEGEKNVENKRGNRVKSETKTGCKARLEVARERNSEWKVKQFHIEHNHELALPDEIHLLKSARDVTTGVVGVLKNIVNSGIASCDGLNFTEEECGGEENIGLNVKDAFNLINVLKNSKIDSSDCSGLFQHFQNRISENECFFWDAEFNELGLLKTFFWRDNRCGIDYDYFGDVVSFDSTYRINKYNLICAPFVGINHHGHNVMFGCAFLSDETITTFEWLFRTFLRAMGNKYPQTIFTNQCQAMMTAVENVFPNTRHRLCQWHIKKDAPSHLGSLNNNFQFKSAFKKCMEGCESEEDFEESWKEMMNNHGCHNNKWLNDMYEIRQKWSTAFMGDEFNGGLKSTCRSENGSHVLKELGEKATSPYNFVIAFEGLVRNWRTKEKNEDFNCKQGKLTRVVKHNPLLIQAGNVYTNTIYKEFEQELMNGTMANSRSGKISCGGTSWMYEVISHETNRVKNLVFDTSTMEVKCSCKKFESVGVLCSHALLIFTTENVHKIPERYIISRWTTNVKNRIHMVESDEAKNGNDIEMVYSNQILRFTQELIARSKSHVETREILSRCLEDAASKIDNFVGRLRNVTEVIDINTETAITDHPVESRRVSNFLLSSNKRKPPDTEDSSRRSKKNAREIFQSCQQQVSSTVLAQSHRGIREGHSGIFLVRTLDFKLFVRCISGKVKNIQILLLSRFGSLGSRLAVNFVYARVTMNTEHFTHAIFAVIYCIAASLPHILDSTVKEIIGWNREYSLTSLWKSKKKLVSMFSLSYITPCIFLYQTQPPYLIDAKKSNLPKYKKHCSKAKGYSNASKSDSLSVPSYSEDLPFPTNSHFLYPSHANAHNSNNVLVYDVKPINRPVDSTALGHLLQSCSNVEEIRRAHAVVVKRMKDPIVFVNNNLISVYVKFGDLVAARGVFDNMLEKNVVSWTAMLNGYQKYDISNEALGLFREFVNSGVRGNAQTYVCMLNLCGRISDYELGKQLHACIIKSQVSNLILDCTILHFYARCGDLDSAFQVFDRVEKRDLIAWTTMITACSQHGRGHEAFVMLSHMLSHELDPNEFTICSVLNACGEERELGLGKQLHGTVVKKAYDRDVYVGTSLVDMYAKCGKIDDSRTLFDGIKWRNAITWNAIIAGYAHNGLGEEAIKLFRVMKRVKLYTNNLTMVSILRACGLLRALSTGKEVHAQILKNFAPCNICIGSALVWLYCKCGEYGFASRVLKYLPDKDVVSWTAMISGCAHLGHEHEALEYLKEMLGEGVEPNPFTYSSALKACAKLENIKQGKLIHSSINKTPALANVFVGSALVHMYSKCGHLSEALQVFDSMPERNLVSWKAMIVAYARNGFCSEALKLMYRMQAEGIQVDDYILSTVLTACGYFNWDEKSSRKHCLQS</sequence>
<dbReference type="InterPro" id="IPR018289">
    <property type="entry name" value="MULE_transposase_dom"/>
</dbReference>
<dbReference type="FunFam" id="1.25.40.10:FF:000031">
    <property type="entry name" value="Pentatricopeptide repeat-containing protein mitochondrial"/>
    <property type="match status" value="1"/>
</dbReference>
<gene>
    <name evidence="9" type="ORF">BUALT_Bualt11G0053300</name>
</gene>
<dbReference type="FunFam" id="1.25.40.10:FF:000730">
    <property type="entry name" value="Pentatricopeptide repeat-containing protein, chloroplastic"/>
    <property type="match status" value="1"/>
</dbReference>
<dbReference type="Proteomes" id="UP000826271">
    <property type="component" value="Unassembled WGS sequence"/>
</dbReference>
<feature type="compositionally biased region" description="Basic and acidic residues" evidence="7">
    <location>
        <begin position="743"/>
        <end position="752"/>
    </location>
</feature>
<dbReference type="InterPro" id="IPR002885">
    <property type="entry name" value="PPR_rpt"/>
</dbReference>
<feature type="repeat" description="PPR" evidence="6">
    <location>
        <begin position="1449"/>
        <end position="1483"/>
    </location>
</feature>
<evidence type="ECO:0000256" key="7">
    <source>
        <dbReference type="SAM" id="MobiDB-lite"/>
    </source>
</evidence>
<feature type="region of interest" description="Disordered" evidence="7">
    <location>
        <begin position="738"/>
        <end position="757"/>
    </location>
</feature>
<evidence type="ECO:0000256" key="2">
    <source>
        <dbReference type="ARBA" id="ARBA00022737"/>
    </source>
</evidence>
<dbReference type="InterPro" id="IPR007527">
    <property type="entry name" value="Znf_SWIM"/>
</dbReference>